<evidence type="ECO:0000256" key="2">
    <source>
        <dbReference type="ARBA" id="ARBA00017846"/>
    </source>
</evidence>
<evidence type="ECO:0000256" key="7">
    <source>
        <dbReference type="ARBA" id="ARBA00022840"/>
    </source>
</evidence>
<dbReference type="InterPro" id="IPR027417">
    <property type="entry name" value="P-loop_NTPase"/>
</dbReference>
<accession>A0ABR7HHZ3</accession>
<evidence type="ECO:0000313" key="18">
    <source>
        <dbReference type="EMBL" id="MBC5727061.1"/>
    </source>
</evidence>
<dbReference type="EC" id="5.6.2.4" evidence="13 15"/>
<keyword evidence="3 15" id="KW-0547">Nucleotide-binding</keyword>
<dbReference type="Gene3D" id="3.40.50.300">
    <property type="entry name" value="P-loop containing nucleotide triphosphate hydrolases"/>
    <property type="match status" value="2"/>
</dbReference>
<dbReference type="Pfam" id="PF00270">
    <property type="entry name" value="DEAD"/>
    <property type="match status" value="1"/>
</dbReference>
<dbReference type="NCBIfam" id="TIGR00643">
    <property type="entry name" value="recG"/>
    <property type="match status" value="1"/>
</dbReference>
<keyword evidence="19" id="KW-1185">Reference proteome</keyword>
<sequence>MASLYKISIDKLNGIGKKRAELFNKLGIYSIGDLLSFYPKGYEDWSSTVKIESLQDGMNVCIKAVLGAQIKDGVLPGGRIISKGMVYDDTGTLQLVFFNNRYISAMIHAGEEYYFYGRVTGGIGGWQMISPTFSPVGEGSKIHPIYKQTAGLNSKIIANAVKQALSYLPEKVNDPLPESVRSTFALCDLKYAIHNIHFPNNSESLASARKRLVTEELLVLNLGMRSLKEHSRGESGVDITKSYFDEFKELLPFTMTNAQSRVVGECISDLTKGTKPMNRLVQGDVGSGKTAVAAAVCHTVIRNGFQAAFMAPTDILARQHYKTFTELFKGTDIKTALLTGSMKESEKKAVRAELENGDISFVVGTHALITEKTNFYNLGIAVTDEQHRFGVSQRAKLLSKGSNPHLLVMSATPIPRTLGLVIFGDLDISIIDELPPSRKPVKTYAISTLKRKNCYGFIKNEIAQGRQAYIVCPLVEEGELENVASAEEYAAELMLNDFSDISVGIVHGHMKPAEKDEVMKKFADNEISLLVATTVIEVGVDVPNATVMTIENAERFGLSQLHQLRGRVGRGKYDSYCFLISNNRNPETMQRLKVMCSTNDGFKIADEDLKLRGPGDFFGERQHGLPQMAIADFADTKSLELSQKMADFIIFNYKNLYHDDLRLLRAEVDRLFSSNGHNCLN</sequence>
<feature type="domain" description="Helicase ATP-binding" evidence="16">
    <location>
        <begin position="270"/>
        <end position="431"/>
    </location>
</feature>
<dbReference type="PANTHER" id="PTHR47964:SF1">
    <property type="entry name" value="ATP-DEPENDENT DNA HELICASE HOMOLOG RECG, CHLOROPLASTIC"/>
    <property type="match status" value="1"/>
</dbReference>
<dbReference type="Pfam" id="PF00271">
    <property type="entry name" value="Helicase_C"/>
    <property type="match status" value="1"/>
</dbReference>
<evidence type="ECO:0000256" key="15">
    <source>
        <dbReference type="RuleBase" id="RU363016"/>
    </source>
</evidence>
<keyword evidence="11" id="KW-0413">Isomerase</keyword>
<organism evidence="18 19">
    <name type="scientific">Ruminococcus intestinalis</name>
    <dbReference type="NCBI Taxonomy" id="2763066"/>
    <lineage>
        <taxon>Bacteria</taxon>
        <taxon>Bacillati</taxon>
        <taxon>Bacillota</taxon>
        <taxon>Clostridia</taxon>
        <taxon>Eubacteriales</taxon>
        <taxon>Oscillospiraceae</taxon>
        <taxon>Ruminococcus</taxon>
    </lineage>
</organism>
<dbReference type="SUPFAM" id="SSF50249">
    <property type="entry name" value="Nucleic acid-binding proteins"/>
    <property type="match status" value="1"/>
</dbReference>
<dbReference type="Pfam" id="PF19833">
    <property type="entry name" value="RecG_dom3_C"/>
    <property type="match status" value="1"/>
</dbReference>
<dbReference type="EMBL" id="JACOPS010000001">
    <property type="protein sequence ID" value="MBC5727061.1"/>
    <property type="molecule type" value="Genomic_DNA"/>
</dbReference>
<evidence type="ECO:0000256" key="14">
    <source>
        <dbReference type="ARBA" id="ARBA00048988"/>
    </source>
</evidence>
<dbReference type="PANTHER" id="PTHR47964">
    <property type="entry name" value="ATP-DEPENDENT DNA HELICASE HOMOLOG RECG, CHLOROPLASTIC"/>
    <property type="match status" value="1"/>
</dbReference>
<dbReference type="SMART" id="SM00490">
    <property type="entry name" value="HELICc"/>
    <property type="match status" value="1"/>
</dbReference>
<comment type="function">
    <text evidence="15">Plays a critical role in recombination and DNA repair. Helps process Holliday junction intermediates to mature products by catalyzing branch migration. Has replication fork regression activity, unwinds stalled or blocked replication forks to make a HJ that can be resolved. Has a DNA unwinding activity characteristic of a DNA helicase with 3'-5' polarity.</text>
</comment>
<evidence type="ECO:0000256" key="8">
    <source>
        <dbReference type="ARBA" id="ARBA00023125"/>
    </source>
</evidence>
<dbReference type="InterPro" id="IPR011545">
    <property type="entry name" value="DEAD/DEAH_box_helicase_dom"/>
</dbReference>
<evidence type="ECO:0000256" key="1">
    <source>
        <dbReference type="ARBA" id="ARBA00007504"/>
    </source>
</evidence>
<dbReference type="PROSITE" id="PS51192">
    <property type="entry name" value="HELICASE_ATP_BIND_1"/>
    <property type="match status" value="1"/>
</dbReference>
<comment type="caution">
    <text evidence="18">The sequence shown here is derived from an EMBL/GenBank/DDBJ whole genome shotgun (WGS) entry which is preliminary data.</text>
</comment>
<evidence type="ECO:0000259" key="17">
    <source>
        <dbReference type="PROSITE" id="PS51194"/>
    </source>
</evidence>
<keyword evidence="4 15" id="KW-0227">DNA damage</keyword>
<dbReference type="Pfam" id="PF17191">
    <property type="entry name" value="RecG_wedge"/>
    <property type="match status" value="1"/>
</dbReference>
<dbReference type="InterPro" id="IPR033454">
    <property type="entry name" value="RecG_wedge"/>
</dbReference>
<dbReference type="InterPro" id="IPR045562">
    <property type="entry name" value="RecG_dom3_C"/>
</dbReference>
<comment type="catalytic activity">
    <reaction evidence="14 15">
        <text>ATP + H2O = ADP + phosphate + H(+)</text>
        <dbReference type="Rhea" id="RHEA:13065"/>
        <dbReference type="ChEBI" id="CHEBI:15377"/>
        <dbReference type="ChEBI" id="CHEBI:15378"/>
        <dbReference type="ChEBI" id="CHEBI:30616"/>
        <dbReference type="ChEBI" id="CHEBI:43474"/>
        <dbReference type="ChEBI" id="CHEBI:456216"/>
        <dbReference type="EC" id="5.6.2.4"/>
    </reaction>
</comment>
<dbReference type="GO" id="GO:0004386">
    <property type="term" value="F:helicase activity"/>
    <property type="evidence" value="ECO:0007669"/>
    <property type="project" value="UniProtKB-KW"/>
</dbReference>
<evidence type="ECO:0000256" key="10">
    <source>
        <dbReference type="ARBA" id="ARBA00023204"/>
    </source>
</evidence>
<dbReference type="InterPro" id="IPR001650">
    <property type="entry name" value="Helicase_C-like"/>
</dbReference>
<dbReference type="Proteomes" id="UP000636755">
    <property type="component" value="Unassembled WGS sequence"/>
</dbReference>
<dbReference type="InterPro" id="IPR012340">
    <property type="entry name" value="NA-bd_OB-fold"/>
</dbReference>
<dbReference type="RefSeq" id="WP_186934482.1">
    <property type="nucleotide sequence ID" value="NZ_JACOPS010000001.1"/>
</dbReference>
<gene>
    <name evidence="18" type="primary">recG</name>
    <name evidence="18" type="ORF">H8R91_00685</name>
</gene>
<evidence type="ECO:0000256" key="4">
    <source>
        <dbReference type="ARBA" id="ARBA00022763"/>
    </source>
</evidence>
<name>A0ABR7HHZ3_9FIRM</name>
<keyword evidence="7 15" id="KW-0067">ATP-binding</keyword>
<dbReference type="InterPro" id="IPR047112">
    <property type="entry name" value="RecG/Mfd"/>
</dbReference>
<protein>
    <recommendedName>
        <fullName evidence="2 15">ATP-dependent DNA helicase RecG</fullName>
        <ecNumber evidence="13 15">5.6.2.4</ecNumber>
    </recommendedName>
</protein>
<dbReference type="PROSITE" id="PS51194">
    <property type="entry name" value="HELICASE_CTER"/>
    <property type="match status" value="1"/>
</dbReference>
<dbReference type="CDD" id="cd04488">
    <property type="entry name" value="RecG_wedge_OBF"/>
    <property type="match status" value="1"/>
</dbReference>
<dbReference type="SUPFAM" id="SSF52540">
    <property type="entry name" value="P-loop containing nucleoside triphosphate hydrolases"/>
    <property type="match status" value="2"/>
</dbReference>
<evidence type="ECO:0000259" key="16">
    <source>
        <dbReference type="PROSITE" id="PS51192"/>
    </source>
</evidence>
<keyword evidence="10 15" id="KW-0234">DNA repair</keyword>
<dbReference type="CDD" id="cd17992">
    <property type="entry name" value="DEXHc_RecG"/>
    <property type="match status" value="1"/>
</dbReference>
<dbReference type="NCBIfam" id="NF008168">
    <property type="entry name" value="PRK10917.2-2"/>
    <property type="match status" value="1"/>
</dbReference>
<evidence type="ECO:0000256" key="5">
    <source>
        <dbReference type="ARBA" id="ARBA00022801"/>
    </source>
</evidence>
<comment type="similarity">
    <text evidence="1 15">Belongs to the helicase family. RecG subfamily.</text>
</comment>
<comment type="catalytic activity">
    <reaction evidence="12 15">
        <text>Couples ATP hydrolysis with the unwinding of duplex DNA by translocating in the 3'-5' direction.</text>
        <dbReference type="EC" id="5.6.2.4"/>
    </reaction>
</comment>
<keyword evidence="5 15" id="KW-0378">Hydrolase</keyword>
<keyword evidence="9 15" id="KW-0233">DNA recombination</keyword>
<dbReference type="InterPro" id="IPR014001">
    <property type="entry name" value="Helicase_ATP-bd"/>
</dbReference>
<dbReference type="NCBIfam" id="NF008165">
    <property type="entry name" value="PRK10917.1-3"/>
    <property type="match status" value="1"/>
</dbReference>
<evidence type="ECO:0000256" key="11">
    <source>
        <dbReference type="ARBA" id="ARBA00023235"/>
    </source>
</evidence>
<evidence type="ECO:0000313" key="19">
    <source>
        <dbReference type="Proteomes" id="UP000636755"/>
    </source>
</evidence>
<reference evidence="18 19" key="1">
    <citation type="submission" date="2020-08" db="EMBL/GenBank/DDBJ databases">
        <title>Genome public.</title>
        <authorList>
            <person name="Liu C."/>
            <person name="Sun Q."/>
        </authorList>
    </citation>
    <scope>NUCLEOTIDE SEQUENCE [LARGE SCALE GENOMIC DNA]</scope>
    <source>
        <strain evidence="18 19">NSJ-71</strain>
    </source>
</reference>
<dbReference type="InterPro" id="IPR004609">
    <property type="entry name" value="ATP-dep_DNA_helicase_RecG"/>
</dbReference>
<keyword evidence="8" id="KW-0238">DNA-binding</keyword>
<feature type="domain" description="Helicase C-terminal" evidence="17">
    <location>
        <begin position="464"/>
        <end position="610"/>
    </location>
</feature>
<dbReference type="Gene3D" id="2.40.50.140">
    <property type="entry name" value="Nucleic acid-binding proteins"/>
    <property type="match status" value="1"/>
</dbReference>
<keyword evidence="6 15" id="KW-0347">Helicase</keyword>
<dbReference type="Gene3D" id="1.10.150.20">
    <property type="entry name" value="5' to 3' exonuclease, C-terminal subdomain"/>
    <property type="match status" value="1"/>
</dbReference>
<proteinExistence type="inferred from homology"/>
<evidence type="ECO:0000256" key="3">
    <source>
        <dbReference type="ARBA" id="ARBA00022741"/>
    </source>
</evidence>
<dbReference type="SMART" id="SM00487">
    <property type="entry name" value="DEXDc"/>
    <property type="match status" value="1"/>
</dbReference>
<evidence type="ECO:0000256" key="9">
    <source>
        <dbReference type="ARBA" id="ARBA00023172"/>
    </source>
</evidence>
<evidence type="ECO:0000256" key="12">
    <source>
        <dbReference type="ARBA" id="ARBA00034617"/>
    </source>
</evidence>
<evidence type="ECO:0000256" key="6">
    <source>
        <dbReference type="ARBA" id="ARBA00022806"/>
    </source>
</evidence>
<evidence type="ECO:0000256" key="13">
    <source>
        <dbReference type="ARBA" id="ARBA00034808"/>
    </source>
</evidence>